<dbReference type="GO" id="GO:0003824">
    <property type="term" value="F:catalytic activity"/>
    <property type="evidence" value="ECO:0007669"/>
    <property type="project" value="InterPro"/>
</dbReference>
<dbReference type="AlphaFoldDB" id="A0A923NK21"/>
<dbReference type="SUPFAM" id="SSF74650">
    <property type="entry name" value="Galactose mutarotase-like"/>
    <property type="match status" value="1"/>
</dbReference>
<dbReference type="EMBL" id="JACSZT010000021">
    <property type="protein sequence ID" value="MBC6499709.1"/>
    <property type="molecule type" value="Genomic_DNA"/>
</dbReference>
<dbReference type="Pfam" id="PF03636">
    <property type="entry name" value="Glyco_hydro_65N"/>
    <property type="match status" value="1"/>
</dbReference>
<gene>
    <name evidence="2" type="ORF">H7R52_16750</name>
</gene>
<sequence>MKRIFEVSPWTITTHELNPADKRLQESITSLGNEYMGMRGMFEETYTGDSLYIAKLSDDKITFDVIGDRQIRLTREDNQTRIVGVFNNGTADLTVEQPATILLKTNQSETQLAPNDF</sequence>
<name>A0A923NK21_WEICO</name>
<dbReference type="GO" id="GO:0005975">
    <property type="term" value="P:carbohydrate metabolic process"/>
    <property type="evidence" value="ECO:0007669"/>
    <property type="project" value="InterPro"/>
</dbReference>
<dbReference type="GO" id="GO:0030246">
    <property type="term" value="F:carbohydrate binding"/>
    <property type="evidence" value="ECO:0007669"/>
    <property type="project" value="InterPro"/>
</dbReference>
<organism evidence="2 3">
    <name type="scientific">Weissella confusa</name>
    <name type="common">Lactobacillus confusus</name>
    <dbReference type="NCBI Taxonomy" id="1583"/>
    <lineage>
        <taxon>Bacteria</taxon>
        <taxon>Bacillati</taxon>
        <taxon>Bacillota</taxon>
        <taxon>Bacilli</taxon>
        <taxon>Lactobacillales</taxon>
        <taxon>Lactobacillaceae</taxon>
        <taxon>Weissella</taxon>
    </lineage>
</organism>
<reference evidence="2" key="1">
    <citation type="submission" date="2020-08" db="EMBL/GenBank/DDBJ databases">
        <title>Complete genome sequence of Weissella confusa strain FS54 provides insights into metabolic potential.</title>
        <authorList>
            <person name="Fhoula I."/>
            <person name="Najjari A."/>
            <person name="Lekired A."/>
            <person name="Bessrour-Aouam N."/>
            <person name="Jaballah S."/>
            <person name="Klibi N."/>
            <person name="Ouzari H.-I."/>
        </authorList>
    </citation>
    <scope>NUCLEOTIDE SEQUENCE</scope>
    <source>
        <strain evidence="2">FS54</strain>
    </source>
</reference>
<protein>
    <recommendedName>
        <fullName evidence="1">Glycoside hydrolase family 65 N-terminal domain-containing protein</fullName>
    </recommendedName>
</protein>
<dbReference type="InterPro" id="IPR011013">
    <property type="entry name" value="Gal_mutarotase_sf_dom"/>
</dbReference>
<dbReference type="Proteomes" id="UP000650485">
    <property type="component" value="Unassembled WGS sequence"/>
</dbReference>
<feature type="domain" description="Glycoside hydrolase family 65 N-terminal" evidence="1">
    <location>
        <begin position="13"/>
        <end position="87"/>
    </location>
</feature>
<evidence type="ECO:0000313" key="2">
    <source>
        <dbReference type="EMBL" id="MBC6499709.1"/>
    </source>
</evidence>
<evidence type="ECO:0000259" key="1">
    <source>
        <dbReference type="Pfam" id="PF03636"/>
    </source>
</evidence>
<comment type="caution">
    <text evidence="2">The sequence shown here is derived from an EMBL/GenBank/DDBJ whole genome shotgun (WGS) entry which is preliminary data.</text>
</comment>
<dbReference type="Gene3D" id="2.70.98.40">
    <property type="entry name" value="Glycoside hydrolase, family 65, N-terminal domain"/>
    <property type="match status" value="1"/>
</dbReference>
<evidence type="ECO:0000313" key="3">
    <source>
        <dbReference type="Proteomes" id="UP000650485"/>
    </source>
</evidence>
<dbReference type="InterPro" id="IPR037018">
    <property type="entry name" value="GH65_N"/>
</dbReference>
<proteinExistence type="predicted"/>
<accession>A0A923NK21</accession>
<dbReference type="InterPro" id="IPR005196">
    <property type="entry name" value="Glyco_hydro_65_N"/>
</dbReference>